<protein>
    <recommendedName>
        <fullName evidence="3">EF-hand domain-containing protein</fullName>
    </recommendedName>
</protein>
<reference evidence="4 5" key="1">
    <citation type="submission" date="2024-02" db="EMBL/GenBank/DDBJ databases">
        <title>Chromosome-scale genome assembly of the rough periwinkle Littorina saxatilis.</title>
        <authorList>
            <person name="De Jode A."/>
            <person name="Faria R."/>
            <person name="Formenti G."/>
            <person name="Sims Y."/>
            <person name="Smith T.P."/>
            <person name="Tracey A."/>
            <person name="Wood J.M.D."/>
            <person name="Zagrodzka Z.B."/>
            <person name="Johannesson K."/>
            <person name="Butlin R.K."/>
            <person name="Leder E.H."/>
        </authorList>
    </citation>
    <scope>NUCLEOTIDE SEQUENCE [LARGE SCALE GENOMIC DNA]</scope>
    <source>
        <strain evidence="4">Snail1</strain>
        <tissue evidence="4">Muscle</tissue>
    </source>
</reference>
<dbReference type="PROSITE" id="PS50222">
    <property type="entry name" value="EF_HAND_2"/>
    <property type="match status" value="1"/>
</dbReference>
<evidence type="ECO:0000256" key="1">
    <source>
        <dbReference type="ARBA" id="ARBA00022837"/>
    </source>
</evidence>
<feature type="chain" id="PRO_5043018647" description="EF-hand domain-containing protein" evidence="2">
    <location>
        <begin position="23"/>
        <end position="140"/>
    </location>
</feature>
<dbReference type="InterPro" id="IPR002048">
    <property type="entry name" value="EF_hand_dom"/>
</dbReference>
<dbReference type="GO" id="GO:0005509">
    <property type="term" value="F:calcium ion binding"/>
    <property type="evidence" value="ECO:0007669"/>
    <property type="project" value="InterPro"/>
</dbReference>
<dbReference type="Proteomes" id="UP001374579">
    <property type="component" value="Unassembled WGS sequence"/>
</dbReference>
<sequence>MMSKTFLVLLVICAMLVPDSEGWRRRRRRRFWRRVGRFLGDVGRAVAVGAAVSLVGKRDADCRPDLTQEESNAVVQQLEQSCPGLGLDPSLGLDRAYVEATFATSDANNDGALTEDELGEFLMVIEALHECEDYERQKTE</sequence>
<comment type="caution">
    <text evidence="4">The sequence shown here is derived from an EMBL/GenBank/DDBJ whole genome shotgun (WGS) entry which is preliminary data.</text>
</comment>
<organism evidence="4 5">
    <name type="scientific">Littorina saxatilis</name>
    <dbReference type="NCBI Taxonomy" id="31220"/>
    <lineage>
        <taxon>Eukaryota</taxon>
        <taxon>Metazoa</taxon>
        <taxon>Spiralia</taxon>
        <taxon>Lophotrochozoa</taxon>
        <taxon>Mollusca</taxon>
        <taxon>Gastropoda</taxon>
        <taxon>Caenogastropoda</taxon>
        <taxon>Littorinimorpha</taxon>
        <taxon>Littorinoidea</taxon>
        <taxon>Littorinidae</taxon>
        <taxon>Littorina</taxon>
    </lineage>
</organism>
<proteinExistence type="predicted"/>
<dbReference type="PROSITE" id="PS00018">
    <property type="entry name" value="EF_HAND_1"/>
    <property type="match status" value="1"/>
</dbReference>
<dbReference type="AlphaFoldDB" id="A0AAN9B014"/>
<feature type="domain" description="EF-hand" evidence="3">
    <location>
        <begin position="93"/>
        <end position="128"/>
    </location>
</feature>
<keyword evidence="2" id="KW-0732">Signal</keyword>
<dbReference type="SUPFAM" id="SSF47473">
    <property type="entry name" value="EF-hand"/>
    <property type="match status" value="1"/>
</dbReference>
<gene>
    <name evidence="4" type="ORF">V1264_005695</name>
</gene>
<keyword evidence="5" id="KW-1185">Reference proteome</keyword>
<keyword evidence="1" id="KW-0106">Calcium</keyword>
<name>A0AAN9B014_9CAEN</name>
<dbReference type="InterPro" id="IPR018247">
    <property type="entry name" value="EF_Hand_1_Ca_BS"/>
</dbReference>
<dbReference type="EMBL" id="JBAMIC010000014">
    <property type="protein sequence ID" value="KAK7096397.1"/>
    <property type="molecule type" value="Genomic_DNA"/>
</dbReference>
<evidence type="ECO:0000256" key="2">
    <source>
        <dbReference type="SAM" id="SignalP"/>
    </source>
</evidence>
<evidence type="ECO:0000313" key="5">
    <source>
        <dbReference type="Proteomes" id="UP001374579"/>
    </source>
</evidence>
<dbReference type="InterPro" id="IPR011992">
    <property type="entry name" value="EF-hand-dom_pair"/>
</dbReference>
<accession>A0AAN9B014</accession>
<evidence type="ECO:0000313" key="4">
    <source>
        <dbReference type="EMBL" id="KAK7096397.1"/>
    </source>
</evidence>
<feature type="signal peptide" evidence="2">
    <location>
        <begin position="1"/>
        <end position="22"/>
    </location>
</feature>
<evidence type="ECO:0000259" key="3">
    <source>
        <dbReference type="PROSITE" id="PS50222"/>
    </source>
</evidence>